<dbReference type="SUPFAM" id="SSF53850">
    <property type="entry name" value="Periplasmic binding protein-like II"/>
    <property type="match status" value="1"/>
</dbReference>
<dbReference type="SUPFAM" id="SSF46785">
    <property type="entry name" value="Winged helix' DNA-binding domain"/>
    <property type="match status" value="1"/>
</dbReference>
<keyword evidence="4" id="KW-0804">Transcription</keyword>
<dbReference type="GO" id="GO:0000976">
    <property type="term" value="F:transcription cis-regulatory region binding"/>
    <property type="evidence" value="ECO:0007669"/>
    <property type="project" value="TreeGrafter"/>
</dbReference>
<keyword evidence="7" id="KW-1185">Reference proteome</keyword>
<evidence type="ECO:0000313" key="7">
    <source>
        <dbReference type="Proteomes" id="UP001139488"/>
    </source>
</evidence>
<dbReference type="InterPro" id="IPR000847">
    <property type="entry name" value="LysR_HTH_N"/>
</dbReference>
<keyword evidence="2" id="KW-0805">Transcription regulation</keyword>
<dbReference type="Gene3D" id="1.10.10.10">
    <property type="entry name" value="Winged helix-like DNA-binding domain superfamily/Winged helix DNA-binding domain"/>
    <property type="match status" value="1"/>
</dbReference>
<dbReference type="RefSeq" id="WP_244357455.1">
    <property type="nucleotide sequence ID" value="NZ_JAJNNZ010000008.1"/>
</dbReference>
<gene>
    <name evidence="6" type="ORF">LNL84_11580</name>
</gene>
<dbReference type="Proteomes" id="UP001139488">
    <property type="component" value="Unassembled WGS sequence"/>
</dbReference>
<dbReference type="InterPro" id="IPR036388">
    <property type="entry name" value="WH-like_DNA-bd_sf"/>
</dbReference>
<accession>A0A9X2AZ78</accession>
<evidence type="ECO:0000313" key="6">
    <source>
        <dbReference type="EMBL" id="MCJ2377472.1"/>
    </source>
</evidence>
<dbReference type="EMBL" id="JAJNNZ010000008">
    <property type="protein sequence ID" value="MCJ2377472.1"/>
    <property type="molecule type" value="Genomic_DNA"/>
</dbReference>
<evidence type="ECO:0000259" key="5">
    <source>
        <dbReference type="PROSITE" id="PS50931"/>
    </source>
</evidence>
<organism evidence="6 7">
    <name type="scientific">Vibrio gelatinilyticus</name>
    <dbReference type="NCBI Taxonomy" id="2893468"/>
    <lineage>
        <taxon>Bacteria</taxon>
        <taxon>Pseudomonadati</taxon>
        <taxon>Pseudomonadota</taxon>
        <taxon>Gammaproteobacteria</taxon>
        <taxon>Vibrionales</taxon>
        <taxon>Vibrionaceae</taxon>
        <taxon>Vibrio</taxon>
    </lineage>
</organism>
<dbReference type="PANTHER" id="PTHR30126">
    <property type="entry name" value="HTH-TYPE TRANSCRIPTIONAL REGULATOR"/>
    <property type="match status" value="1"/>
</dbReference>
<dbReference type="InterPro" id="IPR005119">
    <property type="entry name" value="LysR_subst-bd"/>
</dbReference>
<dbReference type="Pfam" id="PF00126">
    <property type="entry name" value="HTH_1"/>
    <property type="match status" value="1"/>
</dbReference>
<keyword evidence="3" id="KW-0238">DNA-binding</keyword>
<dbReference type="PROSITE" id="PS50931">
    <property type="entry name" value="HTH_LYSR"/>
    <property type="match status" value="1"/>
</dbReference>
<dbReference type="PANTHER" id="PTHR30126:SF91">
    <property type="entry name" value="LYSR FAMILY TRANSCRIPTIONAL REGULATOR"/>
    <property type="match status" value="1"/>
</dbReference>
<evidence type="ECO:0000256" key="4">
    <source>
        <dbReference type="ARBA" id="ARBA00023163"/>
    </source>
</evidence>
<proteinExistence type="inferred from homology"/>
<evidence type="ECO:0000256" key="2">
    <source>
        <dbReference type="ARBA" id="ARBA00023015"/>
    </source>
</evidence>
<dbReference type="GO" id="GO:0003700">
    <property type="term" value="F:DNA-binding transcription factor activity"/>
    <property type="evidence" value="ECO:0007669"/>
    <property type="project" value="InterPro"/>
</dbReference>
<dbReference type="CDD" id="cd05466">
    <property type="entry name" value="PBP2_LTTR_substrate"/>
    <property type="match status" value="1"/>
</dbReference>
<comment type="similarity">
    <text evidence="1">Belongs to the LysR transcriptional regulatory family.</text>
</comment>
<comment type="caution">
    <text evidence="6">The sequence shown here is derived from an EMBL/GenBank/DDBJ whole genome shotgun (WGS) entry which is preliminary data.</text>
</comment>
<reference evidence="6" key="1">
    <citation type="submission" date="2021-11" db="EMBL/GenBank/DDBJ databases">
        <title>Vibrio ZSDE26 sp. nov. and Vibrio ZSDZ34 sp. nov., isolated from coastal seawater in Qingdao.</title>
        <authorList>
            <person name="Zhang P."/>
        </authorList>
    </citation>
    <scope>NUCLEOTIDE SEQUENCE</scope>
    <source>
        <strain evidence="6">ZSDZ34</strain>
    </source>
</reference>
<sequence>MINLEYVNYFICAADSGSFSSAARKKNKALTTVSAAIANLEDQLGVKLFDRTTKYPELTPEGQRMYEIGVQLLRQAERMEIMAHSIINDIEEQLVIGMDELVPFSLIEPIIAKFEAKFPNTKLRQTRSTVNQLYRMLDTEEIDLAIHFANSFKNVSADYYHIANIEMVAVCSPDSHLSDSGAVNGEQLVETRQICSSGLMNNEMLNDFIVSNEVWEFASTDDVIRVVENDLGWAIVPKSIADERAQLGTLKVMNLENNFAKTTFMLDFKVNPSLSHGPGLSYMVEQLKGIPNS</sequence>
<dbReference type="InterPro" id="IPR036390">
    <property type="entry name" value="WH_DNA-bd_sf"/>
</dbReference>
<evidence type="ECO:0000256" key="1">
    <source>
        <dbReference type="ARBA" id="ARBA00009437"/>
    </source>
</evidence>
<protein>
    <submittedName>
        <fullName evidence="6">LysR family transcriptional regulator</fullName>
    </submittedName>
</protein>
<dbReference type="Pfam" id="PF03466">
    <property type="entry name" value="LysR_substrate"/>
    <property type="match status" value="1"/>
</dbReference>
<evidence type="ECO:0000256" key="3">
    <source>
        <dbReference type="ARBA" id="ARBA00023125"/>
    </source>
</evidence>
<name>A0A9X2AZ78_9VIBR</name>
<dbReference type="Gene3D" id="3.40.190.290">
    <property type="match status" value="1"/>
</dbReference>
<feature type="domain" description="HTH lysR-type" evidence="5">
    <location>
        <begin position="2"/>
        <end position="59"/>
    </location>
</feature>
<dbReference type="AlphaFoldDB" id="A0A9X2AZ78"/>